<dbReference type="EC" id="1.1.1.102" evidence="5"/>
<dbReference type="Pfam" id="PF00106">
    <property type="entry name" value="adh_short"/>
    <property type="match status" value="1"/>
</dbReference>
<sequence length="261" mass="27941">MHVVVTGGSSGIGLEVAKVYARRGASVSLIARNLDRLETARSEIEKSSGGRVKVFFAAADAAVCTEMSSAIMACEAANGPCDILVASAGVVEPGWFHEQAPDLFESQWQTNFVGVVNAVRAVYAGMRSRGAGRIMIVSSAAAFIGIPAYAAYCSSKSALVGFADSLRLEAMPKGITVGVCFPPDTDTPQLSRELESRPKEAELLMGRIKPRQAQEIAERLVSGIDRRSAHVYFTASISALALFGPLARPFVEIWYRLRLGR</sequence>
<dbReference type="PRINTS" id="PR00080">
    <property type="entry name" value="SDRFAMILY"/>
</dbReference>
<protein>
    <submittedName>
        <fullName evidence="5">3-dehydrosphinganine reductase</fullName>
        <ecNumber evidence="5">1.1.1.102</ecNumber>
    </submittedName>
</protein>
<evidence type="ECO:0000259" key="3">
    <source>
        <dbReference type="SMART" id="SM00822"/>
    </source>
</evidence>
<evidence type="ECO:0000313" key="8">
    <source>
        <dbReference type="Proteomes" id="UP000524535"/>
    </source>
</evidence>
<dbReference type="GO" id="GO:0016020">
    <property type="term" value="C:membrane"/>
    <property type="evidence" value="ECO:0007669"/>
    <property type="project" value="GOC"/>
</dbReference>
<dbReference type="Gene3D" id="3.40.50.720">
    <property type="entry name" value="NAD(P)-binding Rossmann-like Domain"/>
    <property type="match status" value="1"/>
</dbReference>
<dbReference type="InterPro" id="IPR020904">
    <property type="entry name" value="Sc_DH/Rdtase_CS"/>
</dbReference>
<dbReference type="PANTHER" id="PTHR43550:SF3">
    <property type="entry name" value="3-KETODIHYDROSPHINGOSINE REDUCTASE"/>
    <property type="match status" value="1"/>
</dbReference>
<keyword evidence="2" id="KW-1133">Transmembrane helix</keyword>
<name>A0A7W6THP6_9HYPH</name>
<dbReference type="PANTHER" id="PTHR43550">
    <property type="entry name" value="3-KETODIHYDROSPHINGOSINE REDUCTASE"/>
    <property type="match status" value="1"/>
</dbReference>
<keyword evidence="2" id="KW-0472">Membrane</keyword>
<keyword evidence="5" id="KW-0560">Oxidoreductase</keyword>
<dbReference type="PRINTS" id="PR00081">
    <property type="entry name" value="GDHRDH"/>
</dbReference>
<dbReference type="SUPFAM" id="SSF51735">
    <property type="entry name" value="NAD(P)-binding Rossmann-fold domains"/>
    <property type="match status" value="1"/>
</dbReference>
<keyword evidence="8" id="KW-1185">Reference proteome</keyword>
<dbReference type="Proteomes" id="UP000576087">
    <property type="component" value="Unassembled WGS sequence"/>
</dbReference>
<dbReference type="InterPro" id="IPR002347">
    <property type="entry name" value="SDR_fam"/>
</dbReference>
<dbReference type="AlphaFoldDB" id="A0A7W6THP6"/>
<feature type="domain" description="Ketoreductase" evidence="3">
    <location>
        <begin position="1"/>
        <end position="180"/>
    </location>
</feature>
<dbReference type="EMBL" id="JACIGY010000006">
    <property type="protein sequence ID" value="MBB4413628.1"/>
    <property type="molecule type" value="Genomic_DNA"/>
</dbReference>
<feature type="transmembrane region" description="Helical" evidence="2">
    <location>
        <begin position="134"/>
        <end position="152"/>
    </location>
</feature>
<dbReference type="EMBL" id="JACIHM010000006">
    <property type="protein sequence ID" value="MBB4448261.1"/>
    <property type="molecule type" value="Genomic_DNA"/>
</dbReference>
<dbReference type="EMBL" id="JACIGW010000005">
    <property type="protein sequence ID" value="MBB4350340.1"/>
    <property type="molecule type" value="Genomic_DNA"/>
</dbReference>
<evidence type="ECO:0000313" key="5">
    <source>
        <dbReference type="EMBL" id="MBB4413628.1"/>
    </source>
</evidence>
<dbReference type="Proteomes" id="UP000524535">
    <property type="component" value="Unassembled WGS sequence"/>
</dbReference>
<evidence type="ECO:0000313" key="6">
    <source>
        <dbReference type="EMBL" id="MBB4448261.1"/>
    </source>
</evidence>
<evidence type="ECO:0000256" key="1">
    <source>
        <dbReference type="RuleBase" id="RU000363"/>
    </source>
</evidence>
<evidence type="ECO:0000313" key="9">
    <source>
        <dbReference type="Proteomes" id="UP000576087"/>
    </source>
</evidence>
<evidence type="ECO:0000256" key="2">
    <source>
        <dbReference type="SAM" id="Phobius"/>
    </source>
</evidence>
<reference evidence="7 8" key="1">
    <citation type="submission" date="2020-08" db="EMBL/GenBank/DDBJ databases">
        <title>Genomic Encyclopedia of Type Strains, Phase IV (KMG-V): Genome sequencing to study the core and pangenomes of soil and plant-associated prokaryotes.</title>
        <authorList>
            <person name="Whitman W."/>
        </authorList>
    </citation>
    <scope>NUCLEOTIDE SEQUENCE [LARGE SCALE GENOMIC DNA]</scope>
    <source>
        <strain evidence="5 8">SEMIA 444</strain>
        <strain evidence="4 7">SEMIA 448</strain>
        <strain evidence="6 9">SEMIA 452</strain>
    </source>
</reference>
<dbReference type="RefSeq" id="WP_183827018.1">
    <property type="nucleotide sequence ID" value="NZ_JACIGW010000005.1"/>
</dbReference>
<dbReference type="GO" id="GO:0047560">
    <property type="term" value="F:3-dehydrosphinganine reductase activity"/>
    <property type="evidence" value="ECO:0007669"/>
    <property type="project" value="UniProtKB-EC"/>
</dbReference>
<feature type="transmembrane region" description="Helical" evidence="2">
    <location>
        <begin position="229"/>
        <end position="251"/>
    </location>
</feature>
<comment type="caution">
    <text evidence="5">The sequence shown here is derived from an EMBL/GenBank/DDBJ whole genome shotgun (WGS) entry which is preliminary data.</text>
</comment>
<dbReference type="InterPro" id="IPR057326">
    <property type="entry name" value="KR_dom"/>
</dbReference>
<evidence type="ECO:0000313" key="4">
    <source>
        <dbReference type="EMBL" id="MBB4350340.1"/>
    </source>
</evidence>
<proteinExistence type="inferred from homology"/>
<keyword evidence="2" id="KW-0812">Transmembrane</keyword>
<accession>A0A7W6THP6</accession>
<dbReference type="SMART" id="SM00822">
    <property type="entry name" value="PKS_KR"/>
    <property type="match status" value="1"/>
</dbReference>
<dbReference type="Proteomes" id="UP000520770">
    <property type="component" value="Unassembled WGS sequence"/>
</dbReference>
<organism evidence="5 8">
    <name type="scientific">Aliirhizobium cellulosilyticum</name>
    <dbReference type="NCBI Taxonomy" id="393664"/>
    <lineage>
        <taxon>Bacteria</taxon>
        <taxon>Pseudomonadati</taxon>
        <taxon>Pseudomonadota</taxon>
        <taxon>Alphaproteobacteria</taxon>
        <taxon>Hyphomicrobiales</taxon>
        <taxon>Rhizobiaceae</taxon>
        <taxon>Aliirhizobium</taxon>
    </lineage>
</organism>
<dbReference type="InterPro" id="IPR036291">
    <property type="entry name" value="NAD(P)-bd_dom_sf"/>
</dbReference>
<gene>
    <name evidence="5" type="ORF">GGE31_004156</name>
    <name evidence="4" type="ORF">GGE33_004105</name>
    <name evidence="6" type="ORF">GGE35_004098</name>
</gene>
<dbReference type="GO" id="GO:0030148">
    <property type="term" value="P:sphingolipid biosynthetic process"/>
    <property type="evidence" value="ECO:0007669"/>
    <property type="project" value="TreeGrafter"/>
</dbReference>
<dbReference type="GO" id="GO:0006666">
    <property type="term" value="P:3-keto-sphinganine metabolic process"/>
    <property type="evidence" value="ECO:0007669"/>
    <property type="project" value="TreeGrafter"/>
</dbReference>
<evidence type="ECO:0000313" key="7">
    <source>
        <dbReference type="Proteomes" id="UP000520770"/>
    </source>
</evidence>
<comment type="similarity">
    <text evidence="1">Belongs to the short-chain dehydrogenases/reductases (SDR) family.</text>
</comment>
<dbReference type="PROSITE" id="PS00061">
    <property type="entry name" value="ADH_SHORT"/>
    <property type="match status" value="1"/>
</dbReference>